<evidence type="ECO:0000313" key="1">
    <source>
        <dbReference type="EMBL" id="MEP0820800.1"/>
    </source>
</evidence>
<evidence type="ECO:0000313" key="2">
    <source>
        <dbReference type="Proteomes" id="UP001464891"/>
    </source>
</evidence>
<dbReference type="EMBL" id="JAMPKM010000045">
    <property type="protein sequence ID" value="MEP0820800.1"/>
    <property type="molecule type" value="Genomic_DNA"/>
</dbReference>
<reference evidence="1 2" key="1">
    <citation type="submission" date="2022-04" db="EMBL/GenBank/DDBJ databases">
        <title>Positive selection, recombination, and allopatry shape intraspecific diversity of widespread and dominant cyanobacteria.</title>
        <authorList>
            <person name="Wei J."/>
            <person name="Shu W."/>
            <person name="Hu C."/>
        </authorList>
    </citation>
    <scope>NUCLEOTIDE SEQUENCE [LARGE SCALE GENOMIC DNA]</scope>
    <source>
        <strain evidence="1 2">GB2-A4</strain>
    </source>
</reference>
<proteinExistence type="predicted"/>
<organism evidence="1 2">
    <name type="scientific">Trichocoleus desertorum GB2-A4</name>
    <dbReference type="NCBI Taxonomy" id="2933944"/>
    <lineage>
        <taxon>Bacteria</taxon>
        <taxon>Bacillati</taxon>
        <taxon>Cyanobacteriota</taxon>
        <taxon>Cyanophyceae</taxon>
        <taxon>Leptolyngbyales</taxon>
        <taxon>Trichocoleusaceae</taxon>
        <taxon>Trichocoleus</taxon>
    </lineage>
</organism>
<keyword evidence="2" id="KW-1185">Reference proteome</keyword>
<comment type="caution">
    <text evidence="1">The sequence shown here is derived from an EMBL/GenBank/DDBJ whole genome shotgun (WGS) entry which is preliminary data.</text>
</comment>
<accession>A0ABV0JGD1</accession>
<dbReference type="Proteomes" id="UP001464891">
    <property type="component" value="Unassembled WGS sequence"/>
</dbReference>
<dbReference type="RefSeq" id="WP_190442793.1">
    <property type="nucleotide sequence ID" value="NZ_JAMPKM010000045.1"/>
</dbReference>
<name>A0ABV0JGD1_9CYAN</name>
<protein>
    <submittedName>
        <fullName evidence="1">Uncharacterized protein</fullName>
    </submittedName>
</protein>
<sequence length="45" mass="4986">MSNEAVEGTVTVSDVDTRATFEIVMPPGNEHYWILDAGFNLSRES</sequence>
<gene>
    <name evidence="1" type="ORF">NC998_27310</name>
</gene>